<dbReference type="AlphaFoldDB" id="A0A9Q0DXJ2"/>
<evidence type="ECO:0000313" key="2">
    <source>
        <dbReference type="EMBL" id="KAJ3596775.1"/>
    </source>
</evidence>
<feature type="region of interest" description="Disordered" evidence="1">
    <location>
        <begin position="1"/>
        <end position="49"/>
    </location>
</feature>
<evidence type="ECO:0000313" key="3">
    <source>
        <dbReference type="Proteomes" id="UP001148018"/>
    </source>
</evidence>
<gene>
    <name evidence="2" type="ORF">NHX12_003176</name>
</gene>
<reference evidence="2" key="1">
    <citation type="submission" date="2022-07" db="EMBL/GenBank/DDBJ databases">
        <title>Chromosome-level genome of Muraenolepis orangiensis.</title>
        <authorList>
            <person name="Kim J."/>
        </authorList>
    </citation>
    <scope>NUCLEOTIDE SEQUENCE</scope>
    <source>
        <strain evidence="2">KU_S4_2022</strain>
        <tissue evidence="2">Muscle</tissue>
    </source>
</reference>
<accession>A0A9Q0DXJ2</accession>
<sequence>MEETSVRPLQPPPEGGEETSVRPLEPPPEGGEETSVRPVEPPPEGPRLCSSQTLLTLLKLLSYPYTRKHYLTLTSPYLYWA</sequence>
<keyword evidence="3" id="KW-1185">Reference proteome</keyword>
<dbReference type="EMBL" id="JANIIK010000110">
    <property type="protein sequence ID" value="KAJ3596775.1"/>
    <property type="molecule type" value="Genomic_DNA"/>
</dbReference>
<name>A0A9Q0DXJ2_9TELE</name>
<organism evidence="2 3">
    <name type="scientific">Muraenolepis orangiensis</name>
    <name type="common">Patagonian moray cod</name>
    <dbReference type="NCBI Taxonomy" id="630683"/>
    <lineage>
        <taxon>Eukaryota</taxon>
        <taxon>Metazoa</taxon>
        <taxon>Chordata</taxon>
        <taxon>Craniata</taxon>
        <taxon>Vertebrata</taxon>
        <taxon>Euteleostomi</taxon>
        <taxon>Actinopterygii</taxon>
        <taxon>Neopterygii</taxon>
        <taxon>Teleostei</taxon>
        <taxon>Neoteleostei</taxon>
        <taxon>Acanthomorphata</taxon>
        <taxon>Zeiogadaria</taxon>
        <taxon>Gadariae</taxon>
        <taxon>Gadiformes</taxon>
        <taxon>Muraenolepidoidei</taxon>
        <taxon>Muraenolepididae</taxon>
        <taxon>Muraenolepis</taxon>
    </lineage>
</organism>
<evidence type="ECO:0000256" key="1">
    <source>
        <dbReference type="SAM" id="MobiDB-lite"/>
    </source>
</evidence>
<proteinExistence type="predicted"/>
<protein>
    <submittedName>
        <fullName evidence="2">Uncharacterized protein</fullName>
    </submittedName>
</protein>
<dbReference type="Proteomes" id="UP001148018">
    <property type="component" value="Unassembled WGS sequence"/>
</dbReference>
<comment type="caution">
    <text evidence="2">The sequence shown here is derived from an EMBL/GenBank/DDBJ whole genome shotgun (WGS) entry which is preliminary data.</text>
</comment>